<feature type="transmembrane region" description="Helical" evidence="13">
    <location>
        <begin position="77"/>
        <end position="95"/>
    </location>
</feature>
<keyword evidence="6" id="KW-0631">Potassium channel</keyword>
<dbReference type="AlphaFoldDB" id="A0A5R9J6W7"/>
<comment type="similarity">
    <text evidence="2">Belongs to the TMEM175 family.</text>
</comment>
<evidence type="ECO:0000256" key="7">
    <source>
        <dbReference type="ARBA" id="ARBA00022958"/>
    </source>
</evidence>
<dbReference type="InterPro" id="IPR010617">
    <property type="entry name" value="TMEM175-like"/>
</dbReference>
<keyword evidence="8 13" id="KW-1133">Transmembrane helix</keyword>
<dbReference type="GO" id="GO:0015252">
    <property type="term" value="F:proton channel activity"/>
    <property type="evidence" value="ECO:0007669"/>
    <property type="project" value="InterPro"/>
</dbReference>
<evidence type="ECO:0000256" key="6">
    <source>
        <dbReference type="ARBA" id="ARBA00022826"/>
    </source>
</evidence>
<keyword evidence="15" id="KW-1185">Reference proteome</keyword>
<keyword evidence="10 13" id="KW-0472">Membrane</keyword>
<feature type="transmembrane region" description="Helical" evidence="13">
    <location>
        <begin position="107"/>
        <end position="127"/>
    </location>
</feature>
<comment type="catalytic activity">
    <reaction evidence="12">
        <text>K(+)(in) = K(+)(out)</text>
        <dbReference type="Rhea" id="RHEA:29463"/>
        <dbReference type="ChEBI" id="CHEBI:29103"/>
    </reaction>
</comment>
<feature type="transmembrane region" description="Helical" evidence="13">
    <location>
        <begin position="6"/>
        <end position="27"/>
    </location>
</feature>
<evidence type="ECO:0000313" key="14">
    <source>
        <dbReference type="EMBL" id="TLU72237.1"/>
    </source>
</evidence>
<dbReference type="Proteomes" id="UP000305654">
    <property type="component" value="Unassembled WGS sequence"/>
</dbReference>
<dbReference type="PANTHER" id="PTHR31462:SF5">
    <property type="entry name" value="ENDOSOMAL_LYSOSOMAL PROTON CHANNEL TMEM175"/>
    <property type="match status" value="1"/>
</dbReference>
<keyword evidence="3" id="KW-0813">Transport</keyword>
<dbReference type="GO" id="GO:0005267">
    <property type="term" value="F:potassium channel activity"/>
    <property type="evidence" value="ECO:0007669"/>
    <property type="project" value="UniProtKB-KW"/>
</dbReference>
<protein>
    <submittedName>
        <fullName evidence="14">DUF1211 domain-containing protein</fullName>
    </submittedName>
</protein>
<evidence type="ECO:0000313" key="15">
    <source>
        <dbReference type="Proteomes" id="UP000305654"/>
    </source>
</evidence>
<keyword evidence="7" id="KW-0630">Potassium</keyword>
<keyword evidence="5 13" id="KW-0812">Transmembrane</keyword>
<keyword evidence="11" id="KW-0407">Ion channel</keyword>
<sequence>MDKDRLAAFSDGVIAVIITIMVLDLHAPHATDLAALREVAPAFLSYVLSFVYVAIYWNNHHHLFHVVEKVDGALLWANMHLLFWLSLIPFATGWMGENHFPAVPTAIYGLSLLMPALAWMVLQAIIIRSQGADSKLARAVGRDLKGKLSPPLYVAGILFAFLDTRISDAIYAGVALLWIIPDRRIEHRL</sequence>
<keyword evidence="4" id="KW-0633">Potassium transport</keyword>
<dbReference type="PANTHER" id="PTHR31462">
    <property type="entry name" value="ENDOSOMAL/LYSOSOMAL POTASSIUM CHANNEL TMEM175"/>
    <property type="match status" value="1"/>
</dbReference>
<organism evidence="14 15">
    <name type="scientific">Lichenicoccus roseus</name>
    <dbReference type="NCBI Taxonomy" id="2683649"/>
    <lineage>
        <taxon>Bacteria</taxon>
        <taxon>Pseudomonadati</taxon>
        <taxon>Pseudomonadota</taxon>
        <taxon>Alphaproteobacteria</taxon>
        <taxon>Acetobacterales</taxon>
        <taxon>Acetobacteraceae</taxon>
        <taxon>Lichenicoccus</taxon>
    </lineage>
</organism>
<comment type="subcellular location">
    <subcellularLocation>
        <location evidence="1">Membrane</location>
        <topology evidence="1">Multi-pass membrane protein</topology>
    </subcellularLocation>
</comment>
<dbReference type="Pfam" id="PF06736">
    <property type="entry name" value="TMEM175"/>
    <property type="match status" value="1"/>
</dbReference>
<reference evidence="14 15" key="1">
    <citation type="submission" date="2019-05" db="EMBL/GenBank/DDBJ databases">
        <authorList>
            <person name="Pankratov T."/>
            <person name="Grouzdev D."/>
        </authorList>
    </citation>
    <scope>NUCLEOTIDE SEQUENCE [LARGE SCALE GENOMIC DNA]</scope>
    <source>
        <strain evidence="14 15">KEBCLARHB70R</strain>
    </source>
</reference>
<comment type="caution">
    <text evidence="14">The sequence shown here is derived from an EMBL/GenBank/DDBJ whole genome shotgun (WGS) entry which is preliminary data.</text>
</comment>
<evidence type="ECO:0000256" key="10">
    <source>
        <dbReference type="ARBA" id="ARBA00023136"/>
    </source>
</evidence>
<keyword evidence="9" id="KW-0406">Ion transport</keyword>
<dbReference type="GO" id="GO:0016020">
    <property type="term" value="C:membrane"/>
    <property type="evidence" value="ECO:0007669"/>
    <property type="project" value="UniProtKB-SubCell"/>
</dbReference>
<dbReference type="OrthoDB" id="7626281at2"/>
<feature type="transmembrane region" description="Helical" evidence="13">
    <location>
        <begin position="39"/>
        <end position="57"/>
    </location>
</feature>
<evidence type="ECO:0000256" key="13">
    <source>
        <dbReference type="SAM" id="Phobius"/>
    </source>
</evidence>
<evidence type="ECO:0000256" key="9">
    <source>
        <dbReference type="ARBA" id="ARBA00023065"/>
    </source>
</evidence>
<evidence type="ECO:0000256" key="3">
    <source>
        <dbReference type="ARBA" id="ARBA00022448"/>
    </source>
</evidence>
<gene>
    <name evidence="14" type="ORF">FE263_14115</name>
</gene>
<evidence type="ECO:0000256" key="5">
    <source>
        <dbReference type="ARBA" id="ARBA00022692"/>
    </source>
</evidence>
<evidence type="ECO:0000256" key="2">
    <source>
        <dbReference type="ARBA" id="ARBA00006920"/>
    </source>
</evidence>
<evidence type="ECO:0000256" key="8">
    <source>
        <dbReference type="ARBA" id="ARBA00022989"/>
    </source>
</evidence>
<accession>A0A5R9J6W7</accession>
<evidence type="ECO:0000256" key="4">
    <source>
        <dbReference type="ARBA" id="ARBA00022538"/>
    </source>
</evidence>
<evidence type="ECO:0000256" key="11">
    <source>
        <dbReference type="ARBA" id="ARBA00023303"/>
    </source>
</evidence>
<evidence type="ECO:0000256" key="1">
    <source>
        <dbReference type="ARBA" id="ARBA00004141"/>
    </source>
</evidence>
<name>A0A5R9J6W7_9PROT</name>
<dbReference type="RefSeq" id="WP_138326643.1">
    <property type="nucleotide sequence ID" value="NZ_VCDI01000004.1"/>
</dbReference>
<evidence type="ECO:0000256" key="12">
    <source>
        <dbReference type="ARBA" id="ARBA00034430"/>
    </source>
</evidence>
<dbReference type="EMBL" id="VCDI01000004">
    <property type="protein sequence ID" value="TLU72237.1"/>
    <property type="molecule type" value="Genomic_DNA"/>
</dbReference>
<proteinExistence type="inferred from homology"/>